<dbReference type="Proteomes" id="UP000660611">
    <property type="component" value="Unassembled WGS sequence"/>
</dbReference>
<dbReference type="InterPro" id="IPR047789">
    <property type="entry name" value="CU044_5270-like"/>
</dbReference>
<dbReference type="NCBIfam" id="NF038083">
    <property type="entry name" value="CU044_5270_fam"/>
    <property type="match status" value="1"/>
</dbReference>
<feature type="compositionally biased region" description="Basic and acidic residues" evidence="1">
    <location>
        <begin position="16"/>
        <end position="26"/>
    </location>
</feature>
<sequence length="362" mass="37388">MPTRPEDVMRLLTDARPGRLDPDGRPDAANYTTQSIPRRRSVPRRLILAAALPAVAAATAAAVVLTAGGTDPAPAPSGLGGAPGGSGAAAAPGSARELLLVAAAQTDASATATSGRYWVRVQEHGERKEVGRYGIASRLLIERWLATAAGDPNVEVYQDLGAAPVTAADEAAWKADGSPQQWTETGPKGTTPIVRTTAAGPRQVRAVRGSLPMMIAGLQVTAADLAGLPSEPGALKSWLTARLPQHADGDLFYAGRDLVAELPVSAAVRAAAYRMLADLSGVDFLGVVQDRQGRSGLAVAFTRRGDGGWGQQRLIVDPGTGRALAQESWFLGSAATPTALGTLMSWTVHVRAGFTDDAAPTA</sequence>
<comment type="caution">
    <text evidence="3">The sequence shown here is derived from an EMBL/GenBank/DDBJ whole genome shotgun (WGS) entry which is preliminary data.</text>
</comment>
<reference evidence="3" key="1">
    <citation type="submission" date="2021-01" db="EMBL/GenBank/DDBJ databases">
        <title>Whole genome shotgun sequence of Dactylosporangium siamense NBRC 106093.</title>
        <authorList>
            <person name="Komaki H."/>
            <person name="Tamura T."/>
        </authorList>
    </citation>
    <scope>NUCLEOTIDE SEQUENCE</scope>
    <source>
        <strain evidence="3">NBRC 106093</strain>
    </source>
</reference>
<evidence type="ECO:0000313" key="4">
    <source>
        <dbReference type="Proteomes" id="UP000660611"/>
    </source>
</evidence>
<proteinExistence type="predicted"/>
<accession>A0A919PSD6</accession>
<keyword evidence="4" id="KW-1185">Reference proteome</keyword>
<dbReference type="EMBL" id="BONQ01000105">
    <property type="protein sequence ID" value="GIG48486.1"/>
    <property type="molecule type" value="Genomic_DNA"/>
</dbReference>
<keyword evidence="2" id="KW-1133">Transmembrane helix</keyword>
<protein>
    <recommendedName>
        <fullName evidence="5">CU044_5270 family protein</fullName>
    </recommendedName>
</protein>
<feature type="region of interest" description="Disordered" evidence="1">
    <location>
        <begin position="13"/>
        <end position="36"/>
    </location>
</feature>
<dbReference type="RefSeq" id="WP_203850195.1">
    <property type="nucleotide sequence ID" value="NZ_BONQ01000105.1"/>
</dbReference>
<evidence type="ECO:0000313" key="3">
    <source>
        <dbReference type="EMBL" id="GIG48486.1"/>
    </source>
</evidence>
<keyword evidence="2" id="KW-0472">Membrane</keyword>
<organism evidence="3 4">
    <name type="scientific">Dactylosporangium siamense</name>
    <dbReference type="NCBI Taxonomy" id="685454"/>
    <lineage>
        <taxon>Bacteria</taxon>
        <taxon>Bacillati</taxon>
        <taxon>Actinomycetota</taxon>
        <taxon>Actinomycetes</taxon>
        <taxon>Micromonosporales</taxon>
        <taxon>Micromonosporaceae</taxon>
        <taxon>Dactylosporangium</taxon>
    </lineage>
</organism>
<feature type="transmembrane region" description="Helical" evidence="2">
    <location>
        <begin position="46"/>
        <end position="67"/>
    </location>
</feature>
<keyword evidence="2" id="KW-0812">Transmembrane</keyword>
<name>A0A919PSD6_9ACTN</name>
<evidence type="ECO:0008006" key="5">
    <source>
        <dbReference type="Google" id="ProtNLM"/>
    </source>
</evidence>
<dbReference type="AlphaFoldDB" id="A0A919PSD6"/>
<gene>
    <name evidence="3" type="ORF">Dsi01nite_065270</name>
</gene>
<evidence type="ECO:0000256" key="2">
    <source>
        <dbReference type="SAM" id="Phobius"/>
    </source>
</evidence>
<evidence type="ECO:0000256" key="1">
    <source>
        <dbReference type="SAM" id="MobiDB-lite"/>
    </source>
</evidence>